<feature type="compositionally biased region" description="Basic and acidic residues" evidence="1">
    <location>
        <begin position="147"/>
        <end position="162"/>
    </location>
</feature>
<dbReference type="OrthoDB" id="74813at2759"/>
<dbReference type="GeneTree" id="ENSGT00390000004832"/>
<reference evidence="4 6" key="3">
    <citation type="journal article" date="2011" name="PLoS Biol.">
        <title>Modernizing reference genome assemblies.</title>
        <authorList>
            <person name="Church D.M."/>
            <person name="Schneider V.A."/>
            <person name="Graves T."/>
            <person name="Auger K."/>
            <person name="Cunningham F."/>
            <person name="Bouk N."/>
            <person name="Chen H.C."/>
            <person name="Agarwala R."/>
            <person name="McLaren W.M."/>
            <person name="Ritchie G.R."/>
            <person name="Albracht D."/>
            <person name="Kremitzki M."/>
            <person name="Rock S."/>
            <person name="Kotkiewicz H."/>
            <person name="Kremitzki C."/>
            <person name="Wollam A."/>
            <person name="Trani L."/>
            <person name="Fulton L."/>
            <person name="Fulton R."/>
            <person name="Matthews L."/>
            <person name="Whitehead S."/>
            <person name="Chow W."/>
            <person name="Torrance J."/>
            <person name="Dunn M."/>
            <person name="Harden G."/>
            <person name="Threadgold G."/>
            <person name="Wood J."/>
            <person name="Collins J."/>
            <person name="Heath P."/>
            <person name="Griffiths G."/>
            <person name="Pelan S."/>
            <person name="Grafham D."/>
            <person name="Eichler E.E."/>
            <person name="Weinstock G."/>
            <person name="Mardis E.R."/>
            <person name="Wilson R.K."/>
            <person name="Howe K."/>
            <person name="Flicek P."/>
            <person name="Hubbard T."/>
        </authorList>
    </citation>
    <scope>NUCLEOTIDE SEQUENCE [LARGE SCALE GENOMIC DNA]</scope>
    <source>
        <strain evidence="4 6">C57BL/6J</strain>
    </source>
</reference>
<dbReference type="PANTHER" id="PTHR15197:SF0">
    <property type="entry name" value="COILIN"/>
    <property type="match status" value="1"/>
</dbReference>
<evidence type="ECO:0000313" key="6">
    <source>
        <dbReference type="Proteomes" id="UP000000589"/>
    </source>
</evidence>
<dbReference type="Antibodypedia" id="4307">
    <property type="antibodies" value="340 antibodies from 38 providers"/>
</dbReference>
<evidence type="ECO:0007829" key="8">
    <source>
        <dbReference type="ProteomicsDB" id="E9Q284"/>
    </source>
</evidence>
<keyword evidence="7 8" id="KW-1267">Proteomics identification</keyword>
<dbReference type="ExpressionAtlas" id="E9Q284">
    <property type="expression patterns" value="baseline and differential"/>
</dbReference>
<dbReference type="PeptideAtlas" id="E9Q284"/>
<evidence type="ECO:0007829" key="7">
    <source>
        <dbReference type="PeptideAtlas" id="E9Q284"/>
    </source>
</evidence>
<dbReference type="GeneID" id="12812"/>
<dbReference type="Proteomes" id="UP000000589">
    <property type="component" value="Chromosome 11"/>
</dbReference>
<feature type="region of interest" description="Disordered" evidence="1">
    <location>
        <begin position="342"/>
        <end position="395"/>
    </location>
</feature>
<evidence type="ECO:0000259" key="3">
    <source>
        <dbReference type="Pfam" id="PF23086"/>
    </source>
</evidence>
<protein>
    <submittedName>
        <fullName evidence="4">Coilin</fullName>
    </submittedName>
</protein>
<dbReference type="UCSC" id="uc007kwa.1">
    <property type="organism name" value="mouse"/>
</dbReference>
<dbReference type="DNASU" id="12812"/>
<reference evidence="4 6" key="1">
    <citation type="journal article" date="2009" name="PLoS Biol.">
        <title>Lineage-specific biology revealed by a finished genome assembly of the mouse.</title>
        <authorList>
            <consortium name="Mouse Genome Sequencing Consortium"/>
            <person name="Church D.M."/>
            <person name="Goodstadt L."/>
            <person name="Hillier L.W."/>
            <person name="Zody M.C."/>
            <person name="Goldstein S."/>
            <person name="She X."/>
            <person name="Bult C.J."/>
            <person name="Agarwala R."/>
            <person name="Cherry J.L."/>
            <person name="DiCuccio M."/>
            <person name="Hlavina W."/>
            <person name="Kapustin Y."/>
            <person name="Meric P."/>
            <person name="Maglott D."/>
            <person name="Birtle Z."/>
            <person name="Marques A.C."/>
            <person name="Graves T."/>
            <person name="Zhou S."/>
            <person name="Teague B."/>
            <person name="Potamousis K."/>
            <person name="Churas C."/>
            <person name="Place M."/>
            <person name="Herschleb J."/>
            <person name="Runnheim R."/>
            <person name="Forrest D."/>
            <person name="Amos-Landgraf J."/>
            <person name="Schwartz D.C."/>
            <person name="Cheng Z."/>
            <person name="Lindblad-Toh K."/>
            <person name="Eichler E.E."/>
            <person name="Ponting C.P."/>
        </authorList>
    </citation>
    <scope>NUCLEOTIDE SEQUENCE [LARGE SCALE GENOMIC DNA]</scope>
    <source>
        <strain evidence="4 6">C57BL/6J</strain>
    </source>
</reference>
<dbReference type="GO" id="GO:0015030">
    <property type="term" value="C:Cajal body"/>
    <property type="evidence" value="ECO:0007669"/>
    <property type="project" value="Ensembl"/>
</dbReference>
<feature type="compositionally biased region" description="Polar residues" evidence="1">
    <location>
        <begin position="202"/>
        <end position="220"/>
    </location>
</feature>
<feature type="compositionally biased region" description="Polar residues" evidence="1">
    <location>
        <begin position="237"/>
        <end position="255"/>
    </location>
</feature>
<dbReference type="InterPro" id="IPR056398">
    <property type="entry name" value="Tudor_Coilin"/>
</dbReference>
<feature type="region of interest" description="Disordered" evidence="1">
    <location>
        <begin position="285"/>
        <end position="328"/>
    </location>
</feature>
<dbReference type="AGR" id="MGI:104842"/>
<keyword evidence="6" id="KW-1185">Reference proteome</keyword>
<dbReference type="GO" id="GO:0001650">
    <property type="term" value="C:fibrillar center"/>
    <property type="evidence" value="ECO:0007669"/>
    <property type="project" value="Ensembl"/>
</dbReference>
<evidence type="ECO:0000313" key="5">
    <source>
        <dbReference type="MGI" id="MGI:104842"/>
    </source>
</evidence>
<dbReference type="Pfam" id="PF15862">
    <property type="entry name" value="Coilin_N"/>
    <property type="match status" value="1"/>
</dbReference>
<name>E9Q284_MOUSE</name>
<feature type="compositionally biased region" description="Low complexity" evidence="1">
    <location>
        <begin position="303"/>
        <end position="320"/>
    </location>
</feature>
<dbReference type="InterPro" id="IPR024822">
    <property type="entry name" value="Coilin"/>
</dbReference>
<dbReference type="Bgee" id="ENSMUSG00000033983">
    <property type="expression patterns" value="Expressed in spermatid and 250 other cell types or tissues"/>
</dbReference>
<accession>E9Q284</accession>
<reference evidence="9" key="2">
    <citation type="journal article" date="2010" name="Cell">
        <title>A tissue-specific atlas of mouse protein phosphorylation and expression.</title>
        <authorList>
            <person name="Huttlin E.L."/>
            <person name="Jedrychowski M.P."/>
            <person name="Elias J.E."/>
            <person name="Goswami T."/>
            <person name="Rad R."/>
            <person name="Beausoleil S.A."/>
            <person name="Villen J."/>
            <person name="Haas W."/>
            <person name="Sowa M.E."/>
            <person name="Gygi S.P."/>
        </authorList>
    </citation>
    <scope>IDENTIFICATION BY MASS SPECTROMETRY [LARGE SCALE ANALYSIS]</scope>
</reference>
<feature type="domain" description="Coilin N-terminal" evidence="2">
    <location>
        <begin position="10"/>
        <end position="141"/>
    </location>
</feature>
<dbReference type="Pfam" id="PF23086">
    <property type="entry name" value="Tudor_Coilin"/>
    <property type="match status" value="1"/>
</dbReference>
<dbReference type="RefSeq" id="NP_057915.2">
    <property type="nucleotide sequence ID" value="NM_016706.2"/>
</dbReference>
<dbReference type="PANTHER" id="PTHR15197">
    <property type="entry name" value="COILIN P80"/>
    <property type="match status" value="1"/>
</dbReference>
<sequence length="573" mass="62263">MSKMAASETVRLRLQFDYPPPATPHCTVFWLLVDLNRCRVVTDLISLIRQRFGFSSGALLGLYLEGGLLPPAESARLVRDNDSLRVKLEDQGLPENLIVSNGGDSSFPCRKAKKRAFKLMEDEETDQGYKSLKKHCKRQEDSGQNEKASDLETKLLPDETGRTKSKKKSKVTGSPAEEDEEETKKKSSKRKEKCEPKKQTRASKSSKQQTPKEGASQNCSFPRASPRSLGKARRRSSTGLKGSSGHLSESESCPESVSDGHCSVMMQEVTFSEKLSAELLKDAPATKTAAANRQASKPGFTFSSGKGKASRTSSSSSDSSSESEDQFLVSKNMLEGASAGFLKPTGLFAGQGGSGPGLSLETPGIMGWKSSDSNRGRQAPGPPSTPVPTSLGRGWGRGEDLLFGKGLRGRGVRGRGRGRGQAVSCVFNRSSESQKQRQLNDILTNSSVVIQNPVEPPKKDYSLLPLLAAAPQVGEKIAFKLLELTSDYSPDVSDYKEGKILSHDPETQQVDIEVLSSLPALKEPGKFDLVYHNENGTEVVEYAVTQEKRITVLWRELIDPRLIIDSSGSISST</sequence>
<dbReference type="KEGG" id="mmu:12812"/>
<reference evidence="4" key="5">
    <citation type="submission" date="2025-09" db="UniProtKB">
        <authorList>
            <consortium name="Ensembl"/>
        </authorList>
    </citation>
    <scope>IDENTIFICATION</scope>
    <source>
        <strain evidence="4">C57BL/6J</strain>
    </source>
</reference>
<proteinExistence type="evidence at protein level"/>
<organism evidence="4 6">
    <name type="scientific">Mus musculus</name>
    <name type="common">Mouse</name>
    <dbReference type="NCBI Taxonomy" id="10090"/>
    <lineage>
        <taxon>Eukaryota</taxon>
        <taxon>Metazoa</taxon>
        <taxon>Chordata</taxon>
        <taxon>Craniata</taxon>
        <taxon>Vertebrata</taxon>
        <taxon>Euteleostomi</taxon>
        <taxon>Mammalia</taxon>
        <taxon>Eutheria</taxon>
        <taxon>Euarchontoglires</taxon>
        <taxon>Glires</taxon>
        <taxon>Rodentia</taxon>
        <taxon>Myomorpha</taxon>
        <taxon>Muroidea</taxon>
        <taxon>Muridae</taxon>
        <taxon>Murinae</taxon>
        <taxon>Mus</taxon>
        <taxon>Mus</taxon>
    </lineage>
</organism>
<dbReference type="MGI" id="MGI:104842">
    <property type="gene designation" value="Coil"/>
</dbReference>
<dbReference type="AlphaFoldDB" id="E9Q284"/>
<feature type="domain" description="Coilin tudor" evidence="3">
    <location>
        <begin position="458"/>
        <end position="550"/>
    </location>
</feature>
<evidence type="ECO:0000313" key="4">
    <source>
        <dbReference type="Ensembl" id="ENSMUSP00000047588.6"/>
    </source>
</evidence>
<reference evidence="4" key="4">
    <citation type="submission" date="2025-08" db="UniProtKB">
        <authorList>
            <consortium name="Ensembl"/>
        </authorList>
    </citation>
    <scope>IDENTIFICATION</scope>
    <source>
        <strain evidence="4">C57BL/6J</strain>
    </source>
</reference>
<dbReference type="CTD" id="8161"/>
<feature type="region of interest" description="Disordered" evidence="1">
    <location>
        <begin position="122"/>
        <end position="259"/>
    </location>
</feature>
<dbReference type="ProteomicsDB" id="330281"/>
<dbReference type="Ensembl" id="ENSMUST00000036649.8">
    <property type="protein sequence ID" value="ENSMUSP00000047588.6"/>
    <property type="gene ID" value="ENSMUSG00000033983.15"/>
</dbReference>
<dbReference type="OMA" id="CEYKKQT"/>
<dbReference type="GO" id="GO:0042802">
    <property type="term" value="F:identical protein binding"/>
    <property type="evidence" value="ECO:0007669"/>
    <property type="project" value="Ensembl"/>
</dbReference>
<evidence type="ECO:0000259" key="2">
    <source>
        <dbReference type="Pfam" id="PF15862"/>
    </source>
</evidence>
<dbReference type="HOGENOM" id="CLU_034553_0_0_1"/>
<gene>
    <name evidence="4 5" type="primary">Coil</name>
</gene>
<dbReference type="BioGRID-ORCS" id="12812">
    <property type="hits" value="3 hits in 76 CRISPR screens"/>
</dbReference>
<evidence type="ECO:0000256" key="1">
    <source>
        <dbReference type="SAM" id="MobiDB-lite"/>
    </source>
</evidence>
<dbReference type="VEuPathDB" id="HostDB:ENSMUSG00000033983"/>
<dbReference type="InterPro" id="IPR031722">
    <property type="entry name" value="Coilin_N"/>
</dbReference>
<evidence type="ECO:0007829" key="9">
    <source>
        <dbReference type="PubMed" id="21183079"/>
    </source>
</evidence>
<dbReference type="jPOST" id="E9Q284"/>